<dbReference type="PROSITE" id="PS50949">
    <property type="entry name" value="HTH_GNTR"/>
    <property type="match status" value="1"/>
</dbReference>
<keyword evidence="6" id="KW-1185">Reference proteome</keyword>
<evidence type="ECO:0000313" key="5">
    <source>
        <dbReference type="EMBL" id="SET32280.1"/>
    </source>
</evidence>
<dbReference type="Gene3D" id="1.20.120.530">
    <property type="entry name" value="GntR ligand-binding domain-like"/>
    <property type="match status" value="1"/>
</dbReference>
<dbReference type="SUPFAM" id="SSF46785">
    <property type="entry name" value="Winged helix' DNA-binding domain"/>
    <property type="match status" value="1"/>
</dbReference>
<dbReference type="InterPro" id="IPR011711">
    <property type="entry name" value="GntR_C"/>
</dbReference>
<dbReference type="Gene3D" id="1.10.10.10">
    <property type="entry name" value="Winged helix-like DNA-binding domain superfamily/Winged helix DNA-binding domain"/>
    <property type="match status" value="1"/>
</dbReference>
<sequence length="250" mass="27183">MGDMFQNATPLARGSTLGDQATTALRGQILNGDWPVGTMLPAETALSQTLTVSRSVIREAVSRLKAEGLLESHQGRGVFVASNRPKSGFAIDSRDVDSRRKLAQILELRLGIEIEAAAIAAQRRSQADLDSINRAVEEFAAVQRFDPGRVRDGVDADMAFHRAICVATQNEYYLGLFNYLGASLHEVIEAGRLRSAQRGGDSREAAAEHHTIAAAIKAQDGMAARKLMRRHLALSRDRLLGHLWGAEDGE</sequence>
<evidence type="ECO:0000256" key="3">
    <source>
        <dbReference type="ARBA" id="ARBA00023163"/>
    </source>
</evidence>
<dbReference type="InterPro" id="IPR036388">
    <property type="entry name" value="WH-like_DNA-bd_sf"/>
</dbReference>
<dbReference type="GO" id="GO:0003677">
    <property type="term" value="F:DNA binding"/>
    <property type="evidence" value="ECO:0007669"/>
    <property type="project" value="UniProtKB-KW"/>
</dbReference>
<proteinExistence type="predicted"/>
<dbReference type="RefSeq" id="WP_175479844.1">
    <property type="nucleotide sequence ID" value="NZ_FOHO01000004.1"/>
</dbReference>
<dbReference type="Pfam" id="PF00392">
    <property type="entry name" value="GntR"/>
    <property type="match status" value="1"/>
</dbReference>
<evidence type="ECO:0000313" key="6">
    <source>
        <dbReference type="Proteomes" id="UP000199180"/>
    </source>
</evidence>
<organism evidence="5 6">
    <name type="scientific">Paracoccus homiensis</name>
    <dbReference type="NCBI Taxonomy" id="364199"/>
    <lineage>
        <taxon>Bacteria</taxon>
        <taxon>Pseudomonadati</taxon>
        <taxon>Pseudomonadota</taxon>
        <taxon>Alphaproteobacteria</taxon>
        <taxon>Rhodobacterales</taxon>
        <taxon>Paracoccaceae</taxon>
        <taxon>Paracoccus</taxon>
    </lineage>
</organism>
<dbReference type="PANTHER" id="PTHR43537:SF5">
    <property type="entry name" value="UXU OPERON TRANSCRIPTIONAL REGULATOR"/>
    <property type="match status" value="1"/>
</dbReference>
<feature type="domain" description="HTH gntR-type" evidence="4">
    <location>
        <begin position="15"/>
        <end position="83"/>
    </location>
</feature>
<evidence type="ECO:0000259" key="4">
    <source>
        <dbReference type="PROSITE" id="PS50949"/>
    </source>
</evidence>
<dbReference type="CDD" id="cd07377">
    <property type="entry name" value="WHTH_GntR"/>
    <property type="match status" value="1"/>
</dbReference>
<dbReference type="Pfam" id="PF07729">
    <property type="entry name" value="FCD"/>
    <property type="match status" value="1"/>
</dbReference>
<keyword evidence="3" id="KW-0804">Transcription</keyword>
<dbReference type="SMART" id="SM00895">
    <property type="entry name" value="FCD"/>
    <property type="match status" value="1"/>
</dbReference>
<dbReference type="SMART" id="SM00345">
    <property type="entry name" value="HTH_GNTR"/>
    <property type="match status" value="1"/>
</dbReference>
<gene>
    <name evidence="5" type="ORF">SAMN04489858_104165</name>
</gene>
<accession>A0A1I0DIK4</accession>
<reference evidence="5 6" key="1">
    <citation type="submission" date="2016-10" db="EMBL/GenBank/DDBJ databases">
        <authorList>
            <person name="de Groot N.N."/>
        </authorList>
    </citation>
    <scope>NUCLEOTIDE SEQUENCE [LARGE SCALE GENOMIC DNA]</scope>
    <source>
        <strain evidence="5 6">DSM 17862</strain>
    </source>
</reference>
<dbReference type="PRINTS" id="PR00035">
    <property type="entry name" value="HTHGNTR"/>
</dbReference>
<protein>
    <submittedName>
        <fullName evidence="5">DNA-binding transcriptional regulator, FadR family</fullName>
    </submittedName>
</protein>
<dbReference type="PANTHER" id="PTHR43537">
    <property type="entry name" value="TRANSCRIPTIONAL REGULATOR, GNTR FAMILY"/>
    <property type="match status" value="1"/>
</dbReference>
<dbReference type="Proteomes" id="UP000199180">
    <property type="component" value="Unassembled WGS sequence"/>
</dbReference>
<dbReference type="AlphaFoldDB" id="A0A1I0DIK4"/>
<dbReference type="EMBL" id="FOHO01000004">
    <property type="protein sequence ID" value="SET32280.1"/>
    <property type="molecule type" value="Genomic_DNA"/>
</dbReference>
<dbReference type="InterPro" id="IPR000524">
    <property type="entry name" value="Tscrpt_reg_HTH_GntR"/>
</dbReference>
<keyword evidence="1" id="KW-0805">Transcription regulation</keyword>
<evidence type="ECO:0000256" key="1">
    <source>
        <dbReference type="ARBA" id="ARBA00023015"/>
    </source>
</evidence>
<dbReference type="GO" id="GO:0003700">
    <property type="term" value="F:DNA-binding transcription factor activity"/>
    <property type="evidence" value="ECO:0007669"/>
    <property type="project" value="InterPro"/>
</dbReference>
<dbReference type="STRING" id="364199.SAMN04489858_104165"/>
<dbReference type="InterPro" id="IPR036390">
    <property type="entry name" value="WH_DNA-bd_sf"/>
</dbReference>
<evidence type="ECO:0000256" key="2">
    <source>
        <dbReference type="ARBA" id="ARBA00023125"/>
    </source>
</evidence>
<keyword evidence="2 5" id="KW-0238">DNA-binding</keyword>
<dbReference type="SUPFAM" id="SSF48008">
    <property type="entry name" value="GntR ligand-binding domain-like"/>
    <property type="match status" value="1"/>
</dbReference>
<dbReference type="InterPro" id="IPR008920">
    <property type="entry name" value="TF_FadR/GntR_C"/>
</dbReference>
<name>A0A1I0DIK4_9RHOB</name>